<accession>A0ABT9VLL6</accession>
<dbReference type="InterPro" id="IPR029052">
    <property type="entry name" value="Metallo-depent_PP-like"/>
</dbReference>
<evidence type="ECO:0000313" key="3">
    <source>
        <dbReference type="EMBL" id="MDQ0161861.1"/>
    </source>
</evidence>
<organism evidence="3 4">
    <name type="scientific">Aeribacillus alveayuensis</name>
    <dbReference type="NCBI Taxonomy" id="279215"/>
    <lineage>
        <taxon>Bacteria</taxon>
        <taxon>Bacillati</taxon>
        <taxon>Bacillota</taxon>
        <taxon>Bacilli</taxon>
        <taxon>Bacillales</taxon>
        <taxon>Bacillaceae</taxon>
        <taxon>Aeribacillus</taxon>
    </lineage>
</organism>
<comment type="caution">
    <text evidence="3">The sequence shown here is derived from an EMBL/GenBank/DDBJ whole genome shotgun (WGS) entry which is preliminary data.</text>
</comment>
<dbReference type="EMBL" id="JAUSTR010000001">
    <property type="protein sequence ID" value="MDQ0161861.1"/>
    <property type="molecule type" value="Genomic_DNA"/>
</dbReference>
<dbReference type="Gene3D" id="3.60.21.10">
    <property type="match status" value="1"/>
</dbReference>
<gene>
    <name evidence="3" type="ORF">J2S06_000931</name>
</gene>
<comment type="similarity">
    <text evidence="1">Belongs to the CapA family.</text>
</comment>
<dbReference type="SMART" id="SM00854">
    <property type="entry name" value="PGA_cap"/>
    <property type="match status" value="1"/>
</dbReference>
<protein>
    <submittedName>
        <fullName evidence="3">Poly-gamma-glutamate synthesis protein (Capsule biosynthesis protein)</fullName>
    </submittedName>
</protein>
<dbReference type="PANTHER" id="PTHR33393">
    <property type="entry name" value="POLYGLUTAMINE SYNTHESIS ACCESSORY PROTEIN RV0574C-RELATED"/>
    <property type="match status" value="1"/>
</dbReference>
<evidence type="ECO:0000259" key="2">
    <source>
        <dbReference type="SMART" id="SM00854"/>
    </source>
</evidence>
<keyword evidence="4" id="KW-1185">Reference proteome</keyword>
<dbReference type="RefSeq" id="WP_419151421.1">
    <property type="nucleotide sequence ID" value="NZ_JAUSTR010000001.1"/>
</dbReference>
<proteinExistence type="inferred from homology"/>
<evidence type="ECO:0000313" key="4">
    <source>
        <dbReference type="Proteomes" id="UP001225646"/>
    </source>
</evidence>
<dbReference type="InterPro" id="IPR019079">
    <property type="entry name" value="Capsule_synth_CapA"/>
</dbReference>
<evidence type="ECO:0000256" key="1">
    <source>
        <dbReference type="ARBA" id="ARBA00005662"/>
    </source>
</evidence>
<dbReference type="PANTHER" id="PTHR33393:SF12">
    <property type="entry name" value="CAPSULE BIOSYNTHESIS PROTEIN CAPA"/>
    <property type="match status" value="1"/>
</dbReference>
<dbReference type="Pfam" id="PF09587">
    <property type="entry name" value="PGA_cap"/>
    <property type="match status" value="1"/>
</dbReference>
<dbReference type="CDD" id="cd07381">
    <property type="entry name" value="MPP_CapA"/>
    <property type="match status" value="1"/>
</dbReference>
<dbReference type="Proteomes" id="UP001225646">
    <property type="component" value="Unassembled WGS sequence"/>
</dbReference>
<dbReference type="InterPro" id="IPR052169">
    <property type="entry name" value="CW_Biosynth-Accessory"/>
</dbReference>
<dbReference type="SUPFAM" id="SSF56300">
    <property type="entry name" value="Metallo-dependent phosphatases"/>
    <property type="match status" value="1"/>
</dbReference>
<name>A0ABT9VLL6_9BACI</name>
<reference evidence="3 4" key="1">
    <citation type="submission" date="2023-07" db="EMBL/GenBank/DDBJ databases">
        <title>Genomic Encyclopedia of Type Strains, Phase IV (KMG-IV): sequencing the most valuable type-strain genomes for metagenomic binning, comparative biology and taxonomic classification.</title>
        <authorList>
            <person name="Goeker M."/>
        </authorList>
    </citation>
    <scope>NUCLEOTIDE SEQUENCE [LARGE SCALE GENOMIC DNA]</scope>
    <source>
        <strain evidence="3 4">DSM 19092</strain>
    </source>
</reference>
<feature type="domain" description="Capsule synthesis protein CapA" evidence="2">
    <location>
        <begin position="54"/>
        <end position="300"/>
    </location>
</feature>
<sequence length="379" mass="42714">MKKYFAIISIFLIGSILSFIAFQKSVNNPNQIKIQSHSLKTKAMSFKEFNSSVSISAIGDVLIHHPVYEDAKIKDGVYDFKPMIKNVKNLLSDADFTMANQESMIGGTELGLSSYPSFNSPFEVADALHDAGVDLVSIANNHTLDRGEAAILNAISHYQNIGMYYVGSYKNREDANTLRVINVNGIKLGFLSYTYGTNGIPVPKDKPYLVNLIDRQKIKEDLQRLKHEADVIIVNMHWGIEYQPYPTEEQKQLAKFLTNHGAHVIIGHHPHVLQPMEWVEGENGQKSIVIYSLGNFLSAQKGNGKDIGGIFTLQIEKKMNGDSKNLTLRNPQIIPTIVLSHGSRNYQIQVLKDINEKKYDEVIKHMEQWLQTNEETIVQ</sequence>